<protein>
    <recommendedName>
        <fullName evidence="1">Glycosyl transferase family 1 domain-containing protein</fullName>
    </recommendedName>
</protein>
<dbReference type="PANTHER" id="PTHR46656">
    <property type="entry name" value="PUTATIVE-RELATED"/>
    <property type="match status" value="1"/>
</dbReference>
<dbReference type="PANTHER" id="PTHR46656:SF3">
    <property type="entry name" value="PUTATIVE-RELATED"/>
    <property type="match status" value="1"/>
</dbReference>
<dbReference type="InterPro" id="IPR001296">
    <property type="entry name" value="Glyco_trans_1"/>
</dbReference>
<dbReference type="EMBL" id="DPRK01000076">
    <property type="protein sequence ID" value="HCY80905.1"/>
    <property type="molecule type" value="Genomic_DNA"/>
</dbReference>
<proteinExistence type="predicted"/>
<comment type="caution">
    <text evidence="2">The sequence shown here is derived from an EMBL/GenBank/DDBJ whole genome shotgun (WGS) entry which is preliminary data.</text>
</comment>
<gene>
    <name evidence="2" type="ORF">DHV22_04495</name>
</gene>
<dbReference type="SUPFAM" id="SSF53756">
    <property type="entry name" value="UDP-Glycosyltransferase/glycogen phosphorylase"/>
    <property type="match status" value="1"/>
</dbReference>
<dbReference type="Pfam" id="PF00534">
    <property type="entry name" value="Glycos_transf_1"/>
    <property type="match status" value="1"/>
</dbReference>
<name>A0A3D6BS86_9FLAO</name>
<evidence type="ECO:0000313" key="2">
    <source>
        <dbReference type="EMBL" id="HCY80905.1"/>
    </source>
</evidence>
<dbReference type="Proteomes" id="UP000263268">
    <property type="component" value="Unassembled WGS sequence"/>
</dbReference>
<evidence type="ECO:0000313" key="3">
    <source>
        <dbReference type="Proteomes" id="UP000263268"/>
    </source>
</evidence>
<evidence type="ECO:0000259" key="1">
    <source>
        <dbReference type="Pfam" id="PF00534"/>
    </source>
</evidence>
<organism evidence="2 3">
    <name type="scientific">Xanthomarina gelatinilytica</name>
    <dbReference type="NCBI Taxonomy" id="1137281"/>
    <lineage>
        <taxon>Bacteria</taxon>
        <taxon>Pseudomonadati</taxon>
        <taxon>Bacteroidota</taxon>
        <taxon>Flavobacteriia</taxon>
        <taxon>Flavobacteriales</taxon>
        <taxon>Flavobacteriaceae</taxon>
        <taxon>Xanthomarina</taxon>
    </lineage>
</organism>
<sequence length="356" mass="40991">KQTAMYAAQGGTFDMSLQVTIPNEWEKLAPVNIGYTAGIETSKVAPLWLQKANETMNSVILVSNHSKNTYVNTVAMATDNRTNHQFEYKVNIPMHVVNYPVKQYDNLPDIELDLKTDFNFLAIAQFGPRKNLNNTIKWFIEEFHDENVGLVIKTNLMKNCLIDRERTFGSVQAMVKEFPDKKCKIYLIHGDMTDEEMHALYTHDKISSLLAIPHGEGFGLPIFEAAYSGLPVVAVTWSGQQDYLVDENGTHCYDVSFDLQQVQQEVVWENVLIQDSMWSFAREQSFKEKMRQCYDDITNNVENSIASLACEYANTLKERFAPEKMYEQFVSCIYDEPEEIDWSKWQEEQHAAQDID</sequence>
<dbReference type="GO" id="GO:0016757">
    <property type="term" value="F:glycosyltransferase activity"/>
    <property type="evidence" value="ECO:0007669"/>
    <property type="project" value="InterPro"/>
</dbReference>
<feature type="domain" description="Glycosyl transferase family 1" evidence="1">
    <location>
        <begin position="120"/>
        <end position="252"/>
    </location>
</feature>
<feature type="non-terminal residue" evidence="2">
    <location>
        <position position="1"/>
    </location>
</feature>
<accession>A0A3D6BS86</accession>
<reference evidence="2 3" key="1">
    <citation type="journal article" date="2018" name="Nat. Biotechnol.">
        <title>A standardized bacterial taxonomy based on genome phylogeny substantially revises the tree of life.</title>
        <authorList>
            <person name="Parks D.H."/>
            <person name="Chuvochina M."/>
            <person name="Waite D.W."/>
            <person name="Rinke C."/>
            <person name="Skarshewski A."/>
            <person name="Chaumeil P.A."/>
            <person name="Hugenholtz P."/>
        </authorList>
    </citation>
    <scope>NUCLEOTIDE SEQUENCE [LARGE SCALE GENOMIC DNA]</scope>
    <source>
        <strain evidence="2">UBA10227</strain>
    </source>
</reference>
<dbReference type="Gene3D" id="3.40.50.2000">
    <property type="entry name" value="Glycogen Phosphorylase B"/>
    <property type="match status" value="1"/>
</dbReference>
<dbReference type="AlphaFoldDB" id="A0A3D6BS86"/>